<evidence type="ECO:0000313" key="8">
    <source>
        <dbReference type="Proteomes" id="UP000438914"/>
    </source>
</evidence>
<reference evidence="7 8" key="1">
    <citation type="submission" date="2019-08" db="EMBL/GenBank/DDBJ databases">
        <title>In-depth cultivation of the pig gut microbiome towards novel bacterial diversity and tailored functional studies.</title>
        <authorList>
            <person name="Wylensek D."/>
            <person name="Hitch T.C.A."/>
            <person name="Clavel T."/>
        </authorList>
    </citation>
    <scope>NUCLEOTIDE SEQUENCE [LARGE SCALE GENOMIC DNA]</scope>
    <source>
        <strain evidence="7 8">LKV-178-WT-2A</strain>
    </source>
</reference>
<dbReference type="GO" id="GO:0009279">
    <property type="term" value="C:cell outer membrane"/>
    <property type="evidence" value="ECO:0007669"/>
    <property type="project" value="UniProtKB-SubCell"/>
</dbReference>
<keyword evidence="3" id="KW-0732">Signal</keyword>
<dbReference type="AlphaFoldDB" id="A0A7K0KG17"/>
<proteinExistence type="inferred from homology"/>
<evidence type="ECO:0000256" key="3">
    <source>
        <dbReference type="ARBA" id="ARBA00022729"/>
    </source>
</evidence>
<dbReference type="RefSeq" id="WP_154534456.1">
    <property type="nucleotide sequence ID" value="NZ_VUNG01000023.1"/>
</dbReference>
<evidence type="ECO:0000256" key="5">
    <source>
        <dbReference type="ARBA" id="ARBA00023237"/>
    </source>
</evidence>
<evidence type="ECO:0000256" key="1">
    <source>
        <dbReference type="ARBA" id="ARBA00004442"/>
    </source>
</evidence>
<gene>
    <name evidence="7" type="ORF">FYJ73_09335</name>
</gene>
<accession>A0A7K0KG17</accession>
<sequence length="590" mass="67289">MKIKNIVILFAVGLLATSCNEDSFLDNQPQGTLTDKVIQEGKQVSLLTNAAYSALMGPNPQDWSVWCYPVTNWSYGSVRADDAYKGGGGTGDLSDVHRMEIEDLDATNGNVDSKWYHLYTSVQRCNSALRMLNSMTDDELSDRQVQIAEMKVLRAHFYFELSRLFNHIVYFDENYTGNINALSNTEYTRDQILGMIADDLEAAAKVLPDAQPEVGRINKYIATAYAAKVNLYRAYKQDEETHKVVSIDKALLQKVVDECDVLINSGKYALLDNFQDLDKVSTGDNSKEAVFQVQYSMDDGSNSAGRVNWSNLLNAPQGPYSGDGFFLPSQDLIDAYQTDDNGLPEFNTYYKQHFDEWNASEGKSDYTTHNVDPRVDFVVGRPGITWKTYKKSPCENTWVRDQGTYGQHCSKRFFVSPESDEMFKGWPWGASALNWNIIRYADILLWKAEALIEMNQNLDMARQLINQVRHRAANKDYWVKDFNDSKKYAANYKIAEYPAQGWTQDYARQALRFETRLETAMEGERFFDLVRWGIAAETMNAYYSREKSLRSYYNNAQFTAGKNEYLPISVTQYNLSNGAYTQNPGYASFK</sequence>
<dbReference type="Proteomes" id="UP000438914">
    <property type="component" value="Unassembled WGS sequence"/>
</dbReference>
<dbReference type="Gene3D" id="1.25.40.390">
    <property type="match status" value="1"/>
</dbReference>
<keyword evidence="5" id="KW-0998">Cell outer membrane</keyword>
<comment type="subcellular location">
    <subcellularLocation>
        <location evidence="1">Cell outer membrane</location>
    </subcellularLocation>
</comment>
<comment type="similarity">
    <text evidence="2">Belongs to the SusD family.</text>
</comment>
<name>A0A7K0KG17_9BACT</name>
<comment type="caution">
    <text evidence="7">The sequence shown here is derived from an EMBL/GenBank/DDBJ whole genome shotgun (WGS) entry which is preliminary data.</text>
</comment>
<dbReference type="InterPro" id="IPR012944">
    <property type="entry name" value="SusD_RagB_dom"/>
</dbReference>
<dbReference type="SUPFAM" id="SSF48452">
    <property type="entry name" value="TPR-like"/>
    <property type="match status" value="1"/>
</dbReference>
<evidence type="ECO:0000256" key="4">
    <source>
        <dbReference type="ARBA" id="ARBA00023136"/>
    </source>
</evidence>
<dbReference type="InterPro" id="IPR011990">
    <property type="entry name" value="TPR-like_helical_dom_sf"/>
</dbReference>
<evidence type="ECO:0000259" key="6">
    <source>
        <dbReference type="Pfam" id="PF07980"/>
    </source>
</evidence>
<dbReference type="EMBL" id="VUNG01000023">
    <property type="protein sequence ID" value="MST84866.1"/>
    <property type="molecule type" value="Genomic_DNA"/>
</dbReference>
<keyword evidence="4" id="KW-0472">Membrane</keyword>
<organism evidence="7 8">
    <name type="scientific">Hallella mizrahii</name>
    <dbReference type="NCBI Taxonomy" id="2606637"/>
    <lineage>
        <taxon>Bacteria</taxon>
        <taxon>Pseudomonadati</taxon>
        <taxon>Bacteroidota</taxon>
        <taxon>Bacteroidia</taxon>
        <taxon>Bacteroidales</taxon>
        <taxon>Prevotellaceae</taxon>
        <taxon>Hallella</taxon>
    </lineage>
</organism>
<protein>
    <submittedName>
        <fullName evidence="7">RagB/SusD family nutrient uptake outer membrane protein</fullName>
    </submittedName>
</protein>
<evidence type="ECO:0000313" key="7">
    <source>
        <dbReference type="EMBL" id="MST84866.1"/>
    </source>
</evidence>
<dbReference type="Pfam" id="PF07980">
    <property type="entry name" value="SusD_RagB"/>
    <property type="match status" value="1"/>
</dbReference>
<evidence type="ECO:0000256" key="2">
    <source>
        <dbReference type="ARBA" id="ARBA00006275"/>
    </source>
</evidence>
<dbReference type="PROSITE" id="PS51257">
    <property type="entry name" value="PROKAR_LIPOPROTEIN"/>
    <property type="match status" value="1"/>
</dbReference>
<keyword evidence="8" id="KW-1185">Reference proteome</keyword>
<feature type="domain" description="RagB/SusD" evidence="6">
    <location>
        <begin position="287"/>
        <end position="586"/>
    </location>
</feature>